<accession>A0AAN9PWX6</accession>
<protein>
    <submittedName>
        <fullName evidence="1">Uncharacterized protein</fullName>
    </submittedName>
</protein>
<name>A0AAN9PWX6_CANGL</name>
<dbReference type="AlphaFoldDB" id="A0AAN9PWX6"/>
<keyword evidence="2" id="KW-1185">Reference proteome</keyword>
<dbReference type="Proteomes" id="UP001367508">
    <property type="component" value="Unassembled WGS sequence"/>
</dbReference>
<proteinExistence type="predicted"/>
<reference evidence="1 2" key="1">
    <citation type="submission" date="2024-01" db="EMBL/GenBank/DDBJ databases">
        <title>The genomes of 5 underutilized Papilionoideae crops provide insights into root nodulation and disease resistanc.</title>
        <authorList>
            <person name="Jiang F."/>
        </authorList>
    </citation>
    <scope>NUCLEOTIDE SEQUENCE [LARGE SCALE GENOMIC DNA]</scope>
    <source>
        <strain evidence="1">LVBAO_FW01</strain>
        <tissue evidence="1">Leaves</tissue>
    </source>
</reference>
<evidence type="ECO:0000313" key="1">
    <source>
        <dbReference type="EMBL" id="KAK7312874.1"/>
    </source>
</evidence>
<comment type="caution">
    <text evidence="1">The sequence shown here is derived from an EMBL/GenBank/DDBJ whole genome shotgun (WGS) entry which is preliminary data.</text>
</comment>
<gene>
    <name evidence="1" type="ORF">VNO77_37080</name>
</gene>
<organism evidence="1 2">
    <name type="scientific">Canavalia gladiata</name>
    <name type="common">Sword bean</name>
    <name type="synonym">Dolichos gladiatus</name>
    <dbReference type="NCBI Taxonomy" id="3824"/>
    <lineage>
        <taxon>Eukaryota</taxon>
        <taxon>Viridiplantae</taxon>
        <taxon>Streptophyta</taxon>
        <taxon>Embryophyta</taxon>
        <taxon>Tracheophyta</taxon>
        <taxon>Spermatophyta</taxon>
        <taxon>Magnoliopsida</taxon>
        <taxon>eudicotyledons</taxon>
        <taxon>Gunneridae</taxon>
        <taxon>Pentapetalae</taxon>
        <taxon>rosids</taxon>
        <taxon>fabids</taxon>
        <taxon>Fabales</taxon>
        <taxon>Fabaceae</taxon>
        <taxon>Papilionoideae</taxon>
        <taxon>50 kb inversion clade</taxon>
        <taxon>NPAAA clade</taxon>
        <taxon>indigoferoid/millettioid clade</taxon>
        <taxon>Phaseoleae</taxon>
        <taxon>Canavalia</taxon>
    </lineage>
</organism>
<evidence type="ECO:0000313" key="2">
    <source>
        <dbReference type="Proteomes" id="UP001367508"/>
    </source>
</evidence>
<dbReference type="EMBL" id="JAYMYQ010000009">
    <property type="protein sequence ID" value="KAK7312874.1"/>
    <property type="molecule type" value="Genomic_DNA"/>
</dbReference>
<sequence>MLFAAFCHIVFGFCYMNTLMNDLVKGEESRLGDLRRDSRFRWKMMDENQIVKGPSRDSELYPTDFTSQYASTLLFGLCRLCGILLEAVGAAKVCVSMICGFRTTFGFDTSLMG</sequence>